<keyword evidence="13" id="KW-0067">ATP-binding</keyword>
<dbReference type="Pfam" id="PF00664">
    <property type="entry name" value="ABC_membrane"/>
    <property type="match status" value="2"/>
</dbReference>
<evidence type="ECO:0000256" key="17">
    <source>
        <dbReference type="ARBA" id="ARBA00023136"/>
    </source>
</evidence>
<feature type="transmembrane region" description="Helical" evidence="22">
    <location>
        <begin position="761"/>
        <end position="784"/>
    </location>
</feature>
<dbReference type="InterPro" id="IPR011035">
    <property type="entry name" value="Ribosomal_bL25/Gln-tRNA_synth"/>
</dbReference>
<dbReference type="InterPro" id="IPR003593">
    <property type="entry name" value="AAA+_ATPase"/>
</dbReference>
<dbReference type="SUPFAM" id="SSF47616">
    <property type="entry name" value="GST C-terminal domain-like"/>
    <property type="match status" value="1"/>
</dbReference>
<evidence type="ECO:0000256" key="11">
    <source>
        <dbReference type="ARBA" id="ARBA00022737"/>
    </source>
</evidence>
<evidence type="ECO:0000313" key="25">
    <source>
        <dbReference type="EMBL" id="KAG5546693.1"/>
    </source>
</evidence>
<dbReference type="GO" id="GO:0032991">
    <property type="term" value="C:protein-containing complex"/>
    <property type="evidence" value="ECO:0007669"/>
    <property type="project" value="UniProtKB-ARBA"/>
</dbReference>
<comment type="similarity">
    <text evidence="4">Belongs to the ABC transporter superfamily. ABCC family. Conjugate transporter (TC 3.A.1.208) subfamily.</text>
</comment>
<evidence type="ECO:0000256" key="9">
    <source>
        <dbReference type="ARBA" id="ARBA00022598"/>
    </source>
</evidence>
<dbReference type="GO" id="GO:0006424">
    <property type="term" value="P:glutamyl-tRNA aminoacylation"/>
    <property type="evidence" value="ECO:0007669"/>
    <property type="project" value="InterPro"/>
</dbReference>
<comment type="similarity">
    <text evidence="3">Belongs to the class-I aminoacyl-tRNA synthetase family. Glutamate--tRNA ligase type 2 subfamily.</text>
</comment>
<comment type="caution">
    <text evidence="25">The sequence shown here is derived from an EMBL/GenBank/DDBJ whole genome shotgun (WGS) entry which is preliminary data.</text>
</comment>
<dbReference type="GO" id="GO:0005737">
    <property type="term" value="C:cytoplasm"/>
    <property type="evidence" value="ECO:0007669"/>
    <property type="project" value="UniProtKB-SubCell"/>
</dbReference>
<keyword evidence="15" id="KW-1278">Translocase</keyword>
<feature type="transmembrane region" description="Helical" evidence="22">
    <location>
        <begin position="960"/>
        <end position="978"/>
    </location>
</feature>
<dbReference type="EMBL" id="JACTNZ010000006">
    <property type="protein sequence ID" value="KAG5546693.1"/>
    <property type="molecule type" value="Genomic_DNA"/>
</dbReference>
<dbReference type="FunFam" id="2.40.240.10:FF:000004">
    <property type="entry name" value="Glutamyl-tRNA synthetase, cytoplasmic"/>
    <property type="match status" value="1"/>
</dbReference>
<dbReference type="HAMAP" id="MF_02076">
    <property type="entry name" value="Glu_tRNA_synth_type2"/>
    <property type="match status" value="1"/>
</dbReference>
<dbReference type="GO" id="GO:0048608">
    <property type="term" value="P:reproductive structure development"/>
    <property type="evidence" value="ECO:0007669"/>
    <property type="project" value="UniProtKB-ARBA"/>
</dbReference>
<dbReference type="InterPro" id="IPR044746">
    <property type="entry name" value="ABCC_6TM_D1"/>
</dbReference>
<keyword evidence="18" id="KW-0030">Aminoacyl-tRNA synthetase</keyword>
<dbReference type="CDD" id="cd18579">
    <property type="entry name" value="ABC_6TM_ABCC_D1"/>
    <property type="match status" value="1"/>
</dbReference>
<protein>
    <recommendedName>
        <fullName evidence="19">Glutamyl-tRNA synthetase</fullName>
        <ecNumber evidence="6">6.1.1.17</ecNumber>
        <ecNumber evidence="5">7.6.2.2</ecNumber>
    </recommendedName>
</protein>
<evidence type="ECO:0000256" key="13">
    <source>
        <dbReference type="ARBA" id="ARBA00022840"/>
    </source>
</evidence>
<dbReference type="CDD" id="cd03250">
    <property type="entry name" value="ABCC_MRP_domain1"/>
    <property type="match status" value="1"/>
</dbReference>
<dbReference type="InterPro" id="IPR027417">
    <property type="entry name" value="P-loop_NTPase"/>
</dbReference>
<dbReference type="Pfam" id="PF03950">
    <property type="entry name" value="tRNA-synt_1c_C"/>
    <property type="match status" value="1"/>
</dbReference>
<evidence type="ECO:0000256" key="3">
    <source>
        <dbReference type="ARBA" id="ARBA00008927"/>
    </source>
</evidence>
<dbReference type="SUPFAM" id="SSF52374">
    <property type="entry name" value="Nucleotidylyl transferase"/>
    <property type="match status" value="1"/>
</dbReference>
<dbReference type="CDD" id="cd18580">
    <property type="entry name" value="ABC_6TM_ABCC_D2"/>
    <property type="match status" value="1"/>
</dbReference>
<feature type="transmembrane region" description="Helical" evidence="22">
    <location>
        <begin position="1685"/>
        <end position="1703"/>
    </location>
</feature>
<dbReference type="Pfam" id="PF20974">
    <property type="entry name" value="tRNA-synt_1c_C2"/>
    <property type="match status" value="1"/>
</dbReference>
<dbReference type="SMART" id="SM00382">
    <property type="entry name" value="AAA"/>
    <property type="match status" value="2"/>
</dbReference>
<evidence type="ECO:0000256" key="19">
    <source>
        <dbReference type="ARBA" id="ARBA00030865"/>
    </source>
</evidence>
<keyword evidence="17 22" id="KW-0472">Membrane</keyword>
<accession>A0AAV6K2T6</accession>
<dbReference type="InterPro" id="IPR011527">
    <property type="entry name" value="ABC1_TM_dom"/>
</dbReference>
<dbReference type="SUPFAM" id="SSF52540">
    <property type="entry name" value="P-loop containing nucleoside triphosphate hydrolases"/>
    <property type="match status" value="2"/>
</dbReference>
<keyword evidence="26" id="KW-1185">Reference proteome</keyword>
<dbReference type="PRINTS" id="PR00987">
    <property type="entry name" value="TRNASYNTHGLU"/>
</dbReference>
<sequence length="2116" mass="236159">MEIKLSFSPDSPPLAVIAAAEIAGIPLSPDSSLPAGSPPAFLFSNGLELRGTKVLLSYLGRTASVRNFYGCDALESCQMDEWLEYASILASGAEFEGGCSYIDGYLLKRTFLVGHCLSIADIAIWAGLAGNGQRWESLRKSKKYANLVRWFNSLSVEYGAVLNKITSTYVGKRAVGKQIVASVKGKGQANGDVGDKVKAGIDLPDAEMGKVRLRFAPEPSGYLHIGHSKAALLNQYFAERYEGQVIVRFDDTNPAKESNEFVDNILKDIATLGIKYETVTYTSNYFPKLMEMAEKLIIQGKAYVDDTPREQMQKERMDGIESRCRNNNPDENMKLWKEMIAGSERGLQCCLRGKLDMQDLNKSLRDPVYYRCNPIPHHRIGSSYKIYPTYDFACPFVDSIEGITHALRSSEYHDRNAQYYRIQQDMGLRKVLIYEFSRLNLVYTLLSKRKLLWFVQNGKVEGWDDPRFPTVQGIVRRGLKIEALIEFIVDQGASKNLNLMEWDKLWTINKKIVDPVCPRHTAVIEEGRVMLTLTDGPHKPFVRIIAKHKKSEDAGQKATTYTRQIWIDRIDAESISVDEEITLMDWGNAIVREITTDESGKVVKLTGVLHLEGSVKTTKLKLTWLPETDELVNLSLVEFDYLITKKKLEEGEDFLDVLNENTKKETAALGDSNMRNLQRGDILQLERKGYFRCDVPFVRPSKPIVLFAIPDGRQQSGLKNGWSDEKIVTLLDFGLRTLAWLAISVYLRTHFKNSGGPRFPILLRVWWGFYFSMSCCFLVVDFLYNKNHQSLPTQLFVSDIISTVMGFFLCLLGFLGKKESEDTLLQEPLLHGRESKKSSGGEIVAPFSNASLLSILSFSWMGPLIAAGYKKTLDLNGVPQLAGMDSVKLAIPIFTSKLDSDFGTRITTFKLVKALIFVTKWEVLLTAFLALIYTLASYVGPYLIDSLVQYLNGNRAFENQGYVLVSTFFVAKLIECLAQKHWFFRLQQAGIRARAVLVAIIYNKGLTISCQSKLGQTSGEIINLMSVDAQRISDFGWYLHDPWLVIVQVGLALIILYKNLGLASIAALVTTVLVMLANVPLGRLQQKFQEKIMESKDKRMKATSEILRNMRILKLQAWDMKFLSKVTELRNTEMGWLKRFGYTFSLTTFFFWGAPTFVAVVTFGTCMLLGIPLESGKILSALATFTILQQPIYNLPDTISMIAQTKVSLDRIASFLRLDDLQSDVIEKLPIGSSNTAIEVVDGNFSWDVSSPDPTLKDMNISVSRGMRVAVCGTVGSGKSSLLSCILGEVPKISGTIKLCGTKAYVPQPPWIQSGKIEENILFGEEMDRERYDQVLEACSLKKDLEILSFGDQTIIGERGINLSGGQKQRIQIARALYQDADIYLFDDPFSAVDAHTGSHLFKECLLGLLDSKTVIYVTHQVEFLPAADLILVIKDGRITQAGKYTDILNSGTNFMELVSAHKVALSALDSTVAGSVSENSTTDEKNGRTCGVLKSVQKEEAANGQNGKTDDIVGQKGQLVQEEEREKGRVGLLVYWKYITTAYGGALALLILLSHILFQLLQIGSNYWIAWASPVSKDVKPPVEGSTLIIVYVAFAIGSSFFSLTRALFRMIYGYKTATILFNRMHLCIFRAPMLFFDSTPCGRILNRASTDQSAVDLNVPGAVWGVAFSMIQLLGVVAVLSQVAWQVFIIFIPVIATCIWLQQYYIPSARELARLNGVCKAPVIQHFAETISGSTTIRSFDQESRFKELSMKLIDGHSRPNFYTAGAMEWLSCRLDFLCSLTFACFLFFLISIPMGTINPSIAGLAVTYGLSLNTFQTRVVRFLCNMENQIISVERILQYTAIPSEPPLVIEEKRPDGLWPAHGEVVIQDLQVRYAPHMPLVLRGLSCTFRGGMKTGIVGRTGSGKSTLIQTLFRIVEPAAGQIQIDGINISSIGLHDLRSRLSIIPQDPTMFEGTVRSNLDPLEEYTDEHIWEALDKCQLGDEVRKKEGKLDSAVTENGENWSMGQRQLVCLGRVLLKKSKVLVLDEATASVDTATDNRIQQTLKQHFSDCTVLSIAHRITTVVDSDMVLLLDHGLIEEHDSPTKLLENKSSSFSKLVTEYSSRSSSSPSCEK</sequence>
<dbReference type="SUPFAM" id="SSF50715">
    <property type="entry name" value="Ribosomal protein L25-like"/>
    <property type="match status" value="1"/>
</dbReference>
<dbReference type="InterPro" id="IPR004526">
    <property type="entry name" value="Glu-tRNA-synth_arc/euk"/>
</dbReference>
<feature type="transmembrane region" description="Helical" evidence="22">
    <location>
        <begin position="1062"/>
        <end position="1081"/>
    </location>
</feature>
<dbReference type="InterPro" id="IPR003439">
    <property type="entry name" value="ABC_transporter-like_ATP-bd"/>
</dbReference>
<keyword evidence="7" id="KW-0813">Transport</keyword>
<feature type="transmembrane region" description="Helical" evidence="22">
    <location>
        <begin position="923"/>
        <end position="940"/>
    </location>
</feature>
<dbReference type="NCBIfam" id="TIGR00463">
    <property type="entry name" value="gltX_arch"/>
    <property type="match status" value="1"/>
</dbReference>
<dbReference type="InterPro" id="IPR036640">
    <property type="entry name" value="ABC1_TM_sf"/>
</dbReference>
<evidence type="ECO:0000256" key="10">
    <source>
        <dbReference type="ARBA" id="ARBA00022692"/>
    </source>
</evidence>
<dbReference type="InterPro" id="IPR017871">
    <property type="entry name" value="ABC_transporter-like_CS"/>
</dbReference>
<feature type="transmembrane region" description="Helical" evidence="22">
    <location>
        <begin position="1779"/>
        <end position="1797"/>
    </location>
</feature>
<evidence type="ECO:0000256" key="21">
    <source>
        <dbReference type="ARBA" id="ARBA00048351"/>
    </source>
</evidence>
<dbReference type="InterPro" id="IPR050173">
    <property type="entry name" value="ABC_transporter_C-like"/>
</dbReference>
<dbReference type="EC" id="7.6.2.2" evidence="5"/>
<feature type="transmembrane region" description="Helical" evidence="22">
    <location>
        <begin position="1659"/>
        <end position="1679"/>
    </location>
</feature>
<dbReference type="Gene3D" id="3.40.50.300">
    <property type="entry name" value="P-loop containing nucleotide triphosphate hydrolases"/>
    <property type="match status" value="2"/>
</dbReference>
<feature type="domain" description="ABC transporter" evidence="23">
    <location>
        <begin position="1870"/>
        <end position="2102"/>
    </location>
</feature>
<proteinExistence type="inferred from homology"/>
<dbReference type="PANTHER" id="PTHR24223">
    <property type="entry name" value="ATP-BINDING CASSETTE SUB-FAMILY C"/>
    <property type="match status" value="1"/>
</dbReference>
<dbReference type="InterPro" id="IPR044726">
    <property type="entry name" value="ABCC_6TM_D2"/>
</dbReference>
<feature type="transmembrane region" description="Helical" evidence="22">
    <location>
        <begin position="796"/>
        <end position="815"/>
    </location>
</feature>
<feature type="domain" description="ABC transmembrane type-1" evidence="24">
    <location>
        <begin position="1550"/>
        <end position="1831"/>
    </location>
</feature>
<dbReference type="CDD" id="cd10289">
    <property type="entry name" value="GST_C_AaRS_like"/>
    <property type="match status" value="1"/>
</dbReference>
<dbReference type="InterPro" id="IPR014729">
    <property type="entry name" value="Rossmann-like_a/b/a_fold"/>
</dbReference>
<evidence type="ECO:0000313" key="26">
    <source>
        <dbReference type="Proteomes" id="UP000823749"/>
    </source>
</evidence>
<feature type="transmembrane region" description="Helical" evidence="22">
    <location>
        <begin position="1035"/>
        <end position="1056"/>
    </location>
</feature>
<dbReference type="Gene3D" id="1.20.1050.130">
    <property type="match status" value="1"/>
</dbReference>
<dbReference type="InterPro" id="IPR036282">
    <property type="entry name" value="Glutathione-S-Trfase_C_sf"/>
</dbReference>
<feature type="transmembrane region" description="Helical" evidence="22">
    <location>
        <begin position="1590"/>
        <end position="1610"/>
    </location>
</feature>
<evidence type="ECO:0000256" key="18">
    <source>
        <dbReference type="ARBA" id="ARBA00023146"/>
    </source>
</evidence>
<dbReference type="InterPro" id="IPR020059">
    <property type="entry name" value="Glu/Gln-tRNA-synth_Ib_codon-bd"/>
</dbReference>
<gene>
    <name evidence="25" type="ORF">RHGRI_018760</name>
</gene>
<evidence type="ECO:0000256" key="1">
    <source>
        <dbReference type="ARBA" id="ARBA00004141"/>
    </source>
</evidence>
<keyword evidence="10 22" id="KW-0812">Transmembrane</keyword>
<evidence type="ECO:0000256" key="5">
    <source>
        <dbReference type="ARBA" id="ARBA00012191"/>
    </source>
</evidence>
<evidence type="ECO:0000259" key="24">
    <source>
        <dbReference type="PROSITE" id="PS50929"/>
    </source>
</evidence>
<dbReference type="FunFam" id="1.20.1560.10:FF:000003">
    <property type="entry name" value="ABC transporter C family member 10"/>
    <property type="match status" value="1"/>
</dbReference>
<dbReference type="FunFam" id="3.40.50.300:FF:000508">
    <property type="entry name" value="ABC transporter C family member 5"/>
    <property type="match status" value="1"/>
</dbReference>
<dbReference type="InterPro" id="IPR001412">
    <property type="entry name" value="aa-tRNA-synth_I_CS"/>
</dbReference>
<dbReference type="Gene3D" id="1.20.1560.10">
    <property type="entry name" value="ABC transporter type 1, transmembrane domain"/>
    <property type="match status" value="2"/>
</dbReference>
<keyword evidence="16 22" id="KW-1133">Transmembrane helix</keyword>
<evidence type="ECO:0000256" key="16">
    <source>
        <dbReference type="ARBA" id="ARBA00022989"/>
    </source>
</evidence>
<evidence type="ECO:0000256" key="6">
    <source>
        <dbReference type="ARBA" id="ARBA00012835"/>
    </source>
</evidence>
<feature type="domain" description="ABC transmembrane type-1" evidence="24">
    <location>
        <begin position="924"/>
        <end position="1204"/>
    </location>
</feature>
<evidence type="ECO:0000256" key="7">
    <source>
        <dbReference type="ARBA" id="ARBA00022448"/>
    </source>
</evidence>
<dbReference type="PROSITE" id="PS50929">
    <property type="entry name" value="ABC_TM1F"/>
    <property type="match status" value="2"/>
</dbReference>
<feature type="transmembrane region" description="Helical" evidence="22">
    <location>
        <begin position="1536"/>
        <end position="1559"/>
    </location>
</feature>
<evidence type="ECO:0000256" key="4">
    <source>
        <dbReference type="ARBA" id="ARBA00009726"/>
    </source>
</evidence>
<dbReference type="GO" id="GO:0005524">
    <property type="term" value="F:ATP binding"/>
    <property type="evidence" value="ECO:0007669"/>
    <property type="project" value="UniProtKB-KW"/>
</dbReference>
<dbReference type="GO" id="GO:0004818">
    <property type="term" value="F:glutamate-tRNA ligase activity"/>
    <property type="evidence" value="ECO:0007669"/>
    <property type="project" value="UniProtKB-EC"/>
</dbReference>
<dbReference type="CDD" id="cd03244">
    <property type="entry name" value="ABCC_MRP_domain2"/>
    <property type="match status" value="1"/>
</dbReference>
<dbReference type="Pfam" id="PF00005">
    <property type="entry name" value="ABC_tran"/>
    <property type="match status" value="2"/>
</dbReference>
<dbReference type="SUPFAM" id="SSF90123">
    <property type="entry name" value="ABC transporter transmembrane region"/>
    <property type="match status" value="2"/>
</dbReference>
<dbReference type="InterPro" id="IPR049437">
    <property type="entry name" value="tRNA-synt_1c_C2"/>
</dbReference>
<dbReference type="Gene3D" id="2.40.240.10">
    <property type="entry name" value="Ribosomal Protein L25, Chain P"/>
    <property type="match status" value="1"/>
</dbReference>
<dbReference type="Pfam" id="PF00749">
    <property type="entry name" value="tRNA-synt_1c"/>
    <property type="match status" value="1"/>
</dbReference>
<dbReference type="FunFam" id="1.20.1560.10:FF:000002">
    <property type="entry name" value="ABC transporter C family member 5"/>
    <property type="match status" value="1"/>
</dbReference>
<evidence type="ECO:0000259" key="23">
    <source>
        <dbReference type="PROSITE" id="PS50893"/>
    </source>
</evidence>
<dbReference type="PANTHER" id="PTHR24223:SF181">
    <property type="entry name" value="ABC TRANSPORTER C FAMILY MEMBER 3"/>
    <property type="match status" value="1"/>
</dbReference>
<dbReference type="GO" id="GO:0009791">
    <property type="term" value="P:post-embryonic development"/>
    <property type="evidence" value="ECO:0007669"/>
    <property type="project" value="UniProtKB-ARBA"/>
</dbReference>
<dbReference type="Proteomes" id="UP000823749">
    <property type="component" value="Chromosome 6"/>
</dbReference>
<reference evidence="25 26" key="1">
    <citation type="submission" date="2020-08" db="EMBL/GenBank/DDBJ databases">
        <title>Plant Genome Project.</title>
        <authorList>
            <person name="Zhang R.-G."/>
        </authorList>
    </citation>
    <scope>NUCLEOTIDE SEQUENCE [LARGE SCALE GENOMIC DNA]</scope>
    <source>
        <strain evidence="25">WSP0</strain>
        <tissue evidence="25">Leaf</tissue>
    </source>
</reference>
<evidence type="ECO:0000256" key="20">
    <source>
        <dbReference type="ARBA" id="ARBA00034018"/>
    </source>
</evidence>
<keyword evidence="8" id="KW-0963">Cytoplasm</keyword>
<comment type="catalytic activity">
    <reaction evidence="20">
        <text>ATP + H2O + xenobioticSide 1 = ADP + phosphate + xenobioticSide 2.</text>
        <dbReference type="EC" id="7.6.2.2"/>
    </reaction>
</comment>
<feature type="transmembrane region" description="Helical" evidence="22">
    <location>
        <begin position="1178"/>
        <end position="1196"/>
    </location>
</feature>
<dbReference type="GO" id="GO:0016020">
    <property type="term" value="C:membrane"/>
    <property type="evidence" value="ECO:0007669"/>
    <property type="project" value="UniProtKB-SubCell"/>
</dbReference>
<keyword evidence="9" id="KW-0436">Ligase</keyword>
<dbReference type="InterPro" id="IPR000924">
    <property type="entry name" value="Glu/Gln-tRNA-synth"/>
</dbReference>
<evidence type="ECO:0000256" key="15">
    <source>
        <dbReference type="ARBA" id="ARBA00022967"/>
    </source>
</evidence>
<dbReference type="Gene3D" id="3.40.50.620">
    <property type="entry name" value="HUPs"/>
    <property type="match status" value="1"/>
</dbReference>
<feature type="domain" description="ABC transporter" evidence="23">
    <location>
        <begin position="1238"/>
        <end position="1461"/>
    </location>
</feature>
<dbReference type="FunFam" id="3.40.50.620:FF:000070">
    <property type="entry name" value="Bifunctional glutamate/proline--tRNA ligase"/>
    <property type="match status" value="1"/>
</dbReference>
<comment type="catalytic activity">
    <reaction evidence="21">
        <text>tRNA(Glu) + L-glutamate + ATP = L-glutamyl-tRNA(Glu) + AMP + diphosphate</text>
        <dbReference type="Rhea" id="RHEA:23540"/>
        <dbReference type="Rhea" id="RHEA-COMP:9663"/>
        <dbReference type="Rhea" id="RHEA-COMP:9680"/>
        <dbReference type="ChEBI" id="CHEBI:29985"/>
        <dbReference type="ChEBI" id="CHEBI:30616"/>
        <dbReference type="ChEBI" id="CHEBI:33019"/>
        <dbReference type="ChEBI" id="CHEBI:78442"/>
        <dbReference type="ChEBI" id="CHEBI:78520"/>
        <dbReference type="ChEBI" id="CHEBI:456215"/>
        <dbReference type="EC" id="6.1.1.17"/>
    </reaction>
</comment>
<organism evidence="25 26">
    <name type="scientific">Rhododendron griersonianum</name>
    <dbReference type="NCBI Taxonomy" id="479676"/>
    <lineage>
        <taxon>Eukaryota</taxon>
        <taxon>Viridiplantae</taxon>
        <taxon>Streptophyta</taxon>
        <taxon>Embryophyta</taxon>
        <taxon>Tracheophyta</taxon>
        <taxon>Spermatophyta</taxon>
        <taxon>Magnoliopsida</taxon>
        <taxon>eudicotyledons</taxon>
        <taxon>Gunneridae</taxon>
        <taxon>Pentapetalae</taxon>
        <taxon>asterids</taxon>
        <taxon>Ericales</taxon>
        <taxon>Ericaceae</taxon>
        <taxon>Ericoideae</taxon>
        <taxon>Rhodoreae</taxon>
        <taxon>Rhododendron</taxon>
    </lineage>
</organism>
<dbReference type="GO" id="GO:0016887">
    <property type="term" value="F:ATP hydrolysis activity"/>
    <property type="evidence" value="ECO:0007669"/>
    <property type="project" value="InterPro"/>
</dbReference>
<keyword evidence="11" id="KW-0677">Repeat</keyword>
<dbReference type="PROSITE" id="PS00178">
    <property type="entry name" value="AA_TRNA_LIGASE_I"/>
    <property type="match status" value="1"/>
</dbReference>
<dbReference type="GO" id="GO:0008559">
    <property type="term" value="F:ABC-type xenobiotic transporter activity"/>
    <property type="evidence" value="ECO:0007669"/>
    <property type="project" value="UniProtKB-EC"/>
</dbReference>
<dbReference type="EC" id="6.1.1.17" evidence="6"/>
<keyword evidence="12" id="KW-0547">Nucleotide-binding</keyword>
<keyword evidence="14" id="KW-0648">Protein biosynthesis</keyword>
<feature type="transmembrane region" description="Helical" evidence="22">
    <location>
        <begin position="727"/>
        <end position="749"/>
    </location>
</feature>
<evidence type="ECO:0000256" key="2">
    <source>
        <dbReference type="ARBA" id="ARBA00004496"/>
    </source>
</evidence>
<evidence type="ECO:0000256" key="14">
    <source>
        <dbReference type="ARBA" id="ARBA00022917"/>
    </source>
</evidence>
<name>A0AAV6K2T6_9ERIC</name>
<dbReference type="FunFam" id="3.40.50.300:FF:000169">
    <property type="entry name" value="ABC transporter C family member 3"/>
    <property type="match status" value="1"/>
</dbReference>
<evidence type="ECO:0000256" key="22">
    <source>
        <dbReference type="SAM" id="Phobius"/>
    </source>
</evidence>
<evidence type="ECO:0000256" key="8">
    <source>
        <dbReference type="ARBA" id="ARBA00022490"/>
    </source>
</evidence>
<dbReference type="InterPro" id="IPR020056">
    <property type="entry name" value="Rbsml_bL25/Gln-tRNA_synth_N"/>
</dbReference>
<feature type="transmembrane region" description="Helical" evidence="22">
    <location>
        <begin position="1149"/>
        <end position="1172"/>
    </location>
</feature>
<dbReference type="PROSITE" id="PS00211">
    <property type="entry name" value="ABC_TRANSPORTER_1"/>
    <property type="match status" value="1"/>
</dbReference>
<dbReference type="InterPro" id="IPR020058">
    <property type="entry name" value="Glu/Gln-tRNA-synth_Ib_cat-dom"/>
</dbReference>
<evidence type="ECO:0000256" key="12">
    <source>
        <dbReference type="ARBA" id="ARBA00022741"/>
    </source>
</evidence>
<dbReference type="PROSITE" id="PS50893">
    <property type="entry name" value="ABC_TRANSPORTER_2"/>
    <property type="match status" value="2"/>
</dbReference>
<comment type="subcellular location">
    <subcellularLocation>
        <location evidence="2">Cytoplasm</location>
    </subcellularLocation>
    <subcellularLocation>
        <location evidence="1">Membrane</location>
        <topology evidence="1">Multi-pass membrane protein</topology>
    </subcellularLocation>
</comment>